<evidence type="ECO:0000256" key="2">
    <source>
        <dbReference type="ARBA" id="ARBA00022475"/>
    </source>
</evidence>
<evidence type="ECO:0000256" key="8">
    <source>
        <dbReference type="ARBA" id="ARBA00023224"/>
    </source>
</evidence>
<comment type="subcellular location">
    <subcellularLocation>
        <location evidence="1">Cell membrane</location>
        <topology evidence="1">Multi-pass membrane protein</topology>
    </subcellularLocation>
</comment>
<evidence type="ECO:0000256" key="1">
    <source>
        <dbReference type="ARBA" id="ARBA00004651"/>
    </source>
</evidence>
<evidence type="ECO:0000256" key="4">
    <source>
        <dbReference type="ARBA" id="ARBA00022989"/>
    </source>
</evidence>
<keyword evidence="3 9" id="KW-0812">Transmembrane</keyword>
<feature type="transmembrane region" description="Helical" evidence="9">
    <location>
        <begin position="162"/>
        <end position="185"/>
    </location>
</feature>
<protein>
    <submittedName>
        <fullName evidence="11">Neuropeptide-like GPCR</fullName>
    </submittedName>
</protein>
<keyword evidence="5" id="KW-0297">G-protein coupled receptor</keyword>
<evidence type="ECO:0000256" key="5">
    <source>
        <dbReference type="ARBA" id="ARBA00023040"/>
    </source>
</evidence>
<feature type="transmembrane region" description="Helical" evidence="9">
    <location>
        <begin position="119"/>
        <end position="141"/>
    </location>
</feature>
<sequence length="347" mass="38910">MASTNQNSFVPMKSSLLINNTDSTVTFNTSREPDFAVLYTRSETVLQIVTLAFIITFSVVGNSLCLAVLYNNNRMRTPQYLFMANLAFTDLLDILIGAPITLVTALQGQWVFSTGTCKFQAFAVSMLFQESIFTMTAMAVERYFSIVRPLSRYMTSGKAKQIIMFQWLLAFIITMQPLLGWGSYAFNQTTFSCGIAFPKTTAEKLFLNVMILIVFVMPLSVMLFAYPRIFVAVKRHTKRISSFTKGLPLSAALQAQKYLVVTNVIIVTVFLACWSPFLVLFLLASIKNDVTKLPRGLGIAAYWCGYSALFLNPLIFFCRNKKMSEGGKTILQAMVNCFIRNTATKTK</sequence>
<reference evidence="11" key="2">
    <citation type="journal article" date="2019" name="BMC Genomics">
        <title>De novo transcriptome assembly of the cubomedusa Tripedalia cystophora, including the analysis of a set of genes involved in peptidergic neurotransmission.</title>
        <authorList>
            <person name="Nielsen S.K."/>
            <person name="Koch T.L."/>
            <person name="Hauser F."/>
            <person name="Garm A."/>
            <person name="Grimmelikhuijzen C.J."/>
        </authorList>
    </citation>
    <scope>NUCLEOTIDE SEQUENCE</scope>
</reference>
<dbReference type="PRINTS" id="PR00237">
    <property type="entry name" value="GPCRRHODOPSN"/>
</dbReference>
<keyword evidence="8" id="KW-0807">Transducer</keyword>
<feature type="transmembrane region" description="Helical" evidence="9">
    <location>
        <begin position="205"/>
        <end position="226"/>
    </location>
</feature>
<proteinExistence type="evidence at transcript level"/>
<keyword evidence="2" id="KW-1003">Cell membrane</keyword>
<dbReference type="InterPro" id="IPR000276">
    <property type="entry name" value="GPCR_Rhodpsn"/>
</dbReference>
<dbReference type="Gene3D" id="1.20.1070.10">
    <property type="entry name" value="Rhodopsin 7-helix transmembrane proteins"/>
    <property type="match status" value="1"/>
</dbReference>
<feature type="transmembrane region" description="Helical" evidence="9">
    <location>
        <begin position="296"/>
        <end position="318"/>
    </location>
</feature>
<dbReference type="AlphaFoldDB" id="A0A4D5XWC4"/>
<dbReference type="CDD" id="cd00637">
    <property type="entry name" value="7tm_classA_rhodopsin-like"/>
    <property type="match status" value="1"/>
</dbReference>
<reference evidence="11" key="1">
    <citation type="submission" date="2018-07" db="EMBL/GenBank/DDBJ databases">
        <authorList>
            <person name="Nielsen S.K.D."/>
            <person name="Koch T.L."/>
            <person name="Hauser F."/>
            <person name="Garm A.L."/>
            <person name="Grimmelikhuijzen C.J.P."/>
        </authorList>
    </citation>
    <scope>NUCLEOTIDE SEQUENCE</scope>
</reference>
<evidence type="ECO:0000256" key="6">
    <source>
        <dbReference type="ARBA" id="ARBA00023136"/>
    </source>
</evidence>
<dbReference type="GO" id="GO:0004930">
    <property type="term" value="F:G protein-coupled receptor activity"/>
    <property type="evidence" value="ECO:0007669"/>
    <property type="project" value="UniProtKB-KW"/>
</dbReference>
<evidence type="ECO:0000256" key="9">
    <source>
        <dbReference type="SAM" id="Phobius"/>
    </source>
</evidence>
<evidence type="ECO:0000259" key="10">
    <source>
        <dbReference type="PROSITE" id="PS50262"/>
    </source>
</evidence>
<dbReference type="EMBL" id="MH644101">
    <property type="protein sequence ID" value="QBS47876.1"/>
    <property type="molecule type" value="mRNA"/>
</dbReference>
<keyword evidence="11" id="KW-0527">Neuropeptide</keyword>
<evidence type="ECO:0000313" key="11">
    <source>
        <dbReference type="EMBL" id="QBS47876.1"/>
    </source>
</evidence>
<evidence type="ECO:0000256" key="3">
    <source>
        <dbReference type="ARBA" id="ARBA00022692"/>
    </source>
</evidence>
<feature type="transmembrane region" description="Helical" evidence="9">
    <location>
        <begin position="82"/>
        <end position="107"/>
    </location>
</feature>
<dbReference type="GO" id="GO:0005886">
    <property type="term" value="C:plasma membrane"/>
    <property type="evidence" value="ECO:0007669"/>
    <property type="project" value="UniProtKB-SubCell"/>
</dbReference>
<keyword evidence="7" id="KW-0675">Receptor</keyword>
<evidence type="ECO:0000256" key="7">
    <source>
        <dbReference type="ARBA" id="ARBA00023170"/>
    </source>
</evidence>
<keyword evidence="6 9" id="KW-0472">Membrane</keyword>
<dbReference type="InterPro" id="IPR017452">
    <property type="entry name" value="GPCR_Rhodpsn_7TM"/>
</dbReference>
<dbReference type="GO" id="GO:0007218">
    <property type="term" value="P:neuropeptide signaling pathway"/>
    <property type="evidence" value="ECO:0007669"/>
    <property type="project" value="UniProtKB-KW"/>
</dbReference>
<feature type="domain" description="G-protein coupled receptors family 1 profile" evidence="10">
    <location>
        <begin position="61"/>
        <end position="316"/>
    </location>
</feature>
<dbReference type="PROSITE" id="PS50262">
    <property type="entry name" value="G_PROTEIN_RECEP_F1_2"/>
    <property type="match status" value="1"/>
</dbReference>
<name>A0A4D5XWC4_TRICY</name>
<feature type="transmembrane region" description="Helical" evidence="9">
    <location>
        <begin position="45"/>
        <end position="70"/>
    </location>
</feature>
<dbReference type="Pfam" id="PF00001">
    <property type="entry name" value="7tm_1"/>
    <property type="match status" value="1"/>
</dbReference>
<accession>A0A4D5XWC4</accession>
<dbReference type="SUPFAM" id="SSF81321">
    <property type="entry name" value="Family A G protein-coupled receptor-like"/>
    <property type="match status" value="1"/>
</dbReference>
<keyword evidence="4 9" id="KW-1133">Transmembrane helix</keyword>
<feature type="transmembrane region" description="Helical" evidence="9">
    <location>
        <begin position="258"/>
        <end position="284"/>
    </location>
</feature>
<organism evidence="11">
    <name type="scientific">Tripedalia cystophora</name>
    <name type="common">Mangrove box jellyfish</name>
    <dbReference type="NCBI Taxonomy" id="6141"/>
    <lineage>
        <taxon>Eukaryota</taxon>
        <taxon>Metazoa</taxon>
        <taxon>Cnidaria</taxon>
        <taxon>Cubozoa</taxon>
        <taxon>Carybdeida</taxon>
        <taxon>Tripedaliidae</taxon>
        <taxon>Tripedalia</taxon>
    </lineage>
</organism>
<dbReference type="PANTHER" id="PTHR22752">
    <property type="entry name" value="G PROTEIN-COUPLED RECEPTOR"/>
    <property type="match status" value="1"/>
</dbReference>